<feature type="chain" id="PRO_5021032092" evidence="2">
    <location>
        <begin position="29"/>
        <end position="206"/>
    </location>
</feature>
<proteinExistence type="predicted"/>
<dbReference type="EMBL" id="SMFU01000015">
    <property type="protein sequence ID" value="TCK02353.1"/>
    <property type="molecule type" value="Genomic_DNA"/>
</dbReference>
<feature type="region of interest" description="Disordered" evidence="1">
    <location>
        <begin position="129"/>
        <end position="162"/>
    </location>
</feature>
<dbReference type="PROSITE" id="PS51009">
    <property type="entry name" value="CYTCII"/>
    <property type="match status" value="1"/>
</dbReference>
<gene>
    <name evidence="3" type="ORF">CLV83_4538</name>
</gene>
<dbReference type="AlphaFoldDB" id="A0A4R1G701"/>
<dbReference type="GO" id="GO:0020037">
    <property type="term" value="F:heme binding"/>
    <property type="evidence" value="ECO:0007669"/>
    <property type="project" value="InterPro"/>
</dbReference>
<dbReference type="InterPro" id="IPR010980">
    <property type="entry name" value="Cyt_c/b562"/>
</dbReference>
<sequence length="206" mass="22083">MKSIQVMGAAVVLSVSLVSGLASGLAMAHGNASGVVKERMELMEEMKESMKSMSDIFSGKADYNAQAIREAARVIRENSGTAMTRLFPEGSVHGPSEAKPEIWQEWDRFESQAAQLQRYSEALEKAADNGRASAAGSSSNMMGSGSMMGSSMMGSDSMMGSSGMMGNMMGSAGPDEEHLSEMPADMVFRMLTDTCSSCHTRYRIEE</sequence>
<dbReference type="GO" id="GO:0009055">
    <property type="term" value="F:electron transfer activity"/>
    <property type="evidence" value="ECO:0007669"/>
    <property type="project" value="InterPro"/>
</dbReference>
<dbReference type="InterPro" id="IPR002321">
    <property type="entry name" value="Cyt_c_II"/>
</dbReference>
<evidence type="ECO:0000256" key="1">
    <source>
        <dbReference type="SAM" id="MobiDB-lite"/>
    </source>
</evidence>
<protein>
    <submittedName>
        <fullName evidence="3">Cytochrome c556</fullName>
    </submittedName>
</protein>
<dbReference type="Proteomes" id="UP000294546">
    <property type="component" value="Unassembled WGS sequence"/>
</dbReference>
<evidence type="ECO:0000313" key="4">
    <source>
        <dbReference type="Proteomes" id="UP000294546"/>
    </source>
</evidence>
<dbReference type="Gene3D" id="1.20.120.10">
    <property type="entry name" value="Cytochrome c/b562"/>
    <property type="match status" value="1"/>
</dbReference>
<organism evidence="3 4">
    <name type="scientific">Marinobacterium mangrovicola</name>
    <dbReference type="NCBI Taxonomy" id="1476959"/>
    <lineage>
        <taxon>Bacteria</taxon>
        <taxon>Pseudomonadati</taxon>
        <taxon>Pseudomonadota</taxon>
        <taxon>Gammaproteobacteria</taxon>
        <taxon>Oceanospirillales</taxon>
        <taxon>Oceanospirillaceae</taxon>
        <taxon>Marinobacterium</taxon>
    </lineage>
</organism>
<accession>A0A4R1G701</accession>
<dbReference type="GO" id="GO:0005506">
    <property type="term" value="F:iron ion binding"/>
    <property type="evidence" value="ECO:0007669"/>
    <property type="project" value="InterPro"/>
</dbReference>
<keyword evidence="2" id="KW-0732">Signal</keyword>
<feature type="signal peptide" evidence="2">
    <location>
        <begin position="1"/>
        <end position="28"/>
    </location>
</feature>
<evidence type="ECO:0000313" key="3">
    <source>
        <dbReference type="EMBL" id="TCK02353.1"/>
    </source>
</evidence>
<dbReference type="RefSeq" id="WP_207894995.1">
    <property type="nucleotide sequence ID" value="NZ_SMFU01000015.1"/>
</dbReference>
<name>A0A4R1G701_9GAMM</name>
<evidence type="ECO:0000256" key="2">
    <source>
        <dbReference type="SAM" id="SignalP"/>
    </source>
</evidence>
<dbReference type="GO" id="GO:0022900">
    <property type="term" value="P:electron transport chain"/>
    <property type="evidence" value="ECO:0007669"/>
    <property type="project" value="InterPro"/>
</dbReference>
<keyword evidence="4" id="KW-1185">Reference proteome</keyword>
<dbReference type="Pfam" id="PF01322">
    <property type="entry name" value="Cytochrom_C_2"/>
    <property type="match status" value="1"/>
</dbReference>
<dbReference type="SUPFAM" id="SSF47175">
    <property type="entry name" value="Cytochromes"/>
    <property type="match status" value="1"/>
</dbReference>
<comment type="caution">
    <text evidence="3">The sequence shown here is derived from an EMBL/GenBank/DDBJ whole genome shotgun (WGS) entry which is preliminary data.</text>
</comment>
<reference evidence="3 4" key="1">
    <citation type="submission" date="2019-03" db="EMBL/GenBank/DDBJ databases">
        <title>Genomic Encyclopedia of Archaeal and Bacterial Type Strains, Phase II (KMG-II): from individual species to whole genera.</title>
        <authorList>
            <person name="Goeker M."/>
        </authorList>
    </citation>
    <scope>NUCLEOTIDE SEQUENCE [LARGE SCALE GENOMIC DNA]</scope>
    <source>
        <strain evidence="3 4">DSM 27697</strain>
    </source>
</reference>